<comment type="caution">
    <text evidence="3">The sequence shown here is derived from an EMBL/GenBank/DDBJ whole genome shotgun (WGS) entry which is preliminary data.</text>
</comment>
<dbReference type="Pfam" id="PF17667">
    <property type="entry name" value="Pkinase_fungal"/>
    <property type="match status" value="2"/>
</dbReference>
<organism evidence="3 4">
    <name type="scientific">Ephemerocybe angulata</name>
    <dbReference type="NCBI Taxonomy" id="980116"/>
    <lineage>
        <taxon>Eukaryota</taxon>
        <taxon>Fungi</taxon>
        <taxon>Dikarya</taxon>
        <taxon>Basidiomycota</taxon>
        <taxon>Agaricomycotina</taxon>
        <taxon>Agaricomycetes</taxon>
        <taxon>Agaricomycetidae</taxon>
        <taxon>Agaricales</taxon>
        <taxon>Agaricineae</taxon>
        <taxon>Psathyrellaceae</taxon>
        <taxon>Ephemerocybe</taxon>
    </lineage>
</organism>
<name>A0A8H6LW67_9AGAR</name>
<sequence length="565" mass="63800">MVHRTELISASSGTQCLETDLAAASALPHAQVSNESKLSQTLKRSRDETVSDDPGRQSKRPRLEEELDPIGSIDGLLQLASLARRCLASTSRLWVTGLVIDGCKVTTAYFDRHLVACAAPFDFDEEPAKLALVVYAMSMCNRSAAGFDPHPRSWSSRTTEPITAAMERELDLRPVDDVIRSCFEFPSEINEIQESGSTSSPMHFFRVTGWIQKPNELINRCTMVYKVQRLSQDNTGSKEDFVLKLSWPPESRTSEIKVLKALKEKLPERLHAAHLPNVEFATTFTAEQLSLPWLRLGLEFSPENHEARVLRVLASSHYDKLWEAGSIEVFKQAWLDCVECHHEAWKRGGVLHRDLSDSNIMISRRGGDPKGLLNDWDMASFVEAIADKTSSAHNHNRTGTLPFMALDLIYSTTRTVHPKEHWYRHDLESFFYILVWAAIHYNLQEKTRDKEVHPSLVPWTSGDAQTHALVKNSFLRPGDDRAMLAFDDIKPGFEEVLEDWIEPLRVLIKASRESYGLALQSKTPSDGFDYSTCGGVLTFETFMAVLKQTPRVWDDEVPLPCSSRS</sequence>
<feature type="domain" description="Protein kinase" evidence="2">
    <location>
        <begin position="187"/>
        <end position="528"/>
    </location>
</feature>
<evidence type="ECO:0000259" key="2">
    <source>
        <dbReference type="PROSITE" id="PS50011"/>
    </source>
</evidence>
<dbReference type="EMBL" id="JACGCI010000144">
    <property type="protein sequence ID" value="KAF6743436.1"/>
    <property type="molecule type" value="Genomic_DNA"/>
</dbReference>
<feature type="region of interest" description="Disordered" evidence="1">
    <location>
        <begin position="32"/>
        <end position="61"/>
    </location>
</feature>
<gene>
    <name evidence="3" type="ORF">DFP72DRAFT_827780</name>
</gene>
<dbReference type="PROSITE" id="PS50011">
    <property type="entry name" value="PROTEIN_KINASE_DOM"/>
    <property type="match status" value="1"/>
</dbReference>
<feature type="compositionally biased region" description="Basic and acidic residues" evidence="1">
    <location>
        <begin position="44"/>
        <end position="61"/>
    </location>
</feature>
<dbReference type="GO" id="GO:0005524">
    <property type="term" value="F:ATP binding"/>
    <property type="evidence" value="ECO:0007669"/>
    <property type="project" value="InterPro"/>
</dbReference>
<keyword evidence="4" id="KW-1185">Reference proteome</keyword>
<evidence type="ECO:0000313" key="4">
    <source>
        <dbReference type="Proteomes" id="UP000521943"/>
    </source>
</evidence>
<dbReference type="InterPro" id="IPR011009">
    <property type="entry name" value="Kinase-like_dom_sf"/>
</dbReference>
<accession>A0A8H6LW67</accession>
<feature type="compositionally biased region" description="Polar residues" evidence="1">
    <location>
        <begin position="32"/>
        <end position="42"/>
    </location>
</feature>
<evidence type="ECO:0000256" key="1">
    <source>
        <dbReference type="SAM" id="MobiDB-lite"/>
    </source>
</evidence>
<dbReference type="PANTHER" id="PTHR38248">
    <property type="entry name" value="FUNK1 6"/>
    <property type="match status" value="1"/>
</dbReference>
<dbReference type="Proteomes" id="UP000521943">
    <property type="component" value="Unassembled WGS sequence"/>
</dbReference>
<proteinExistence type="predicted"/>
<evidence type="ECO:0000313" key="3">
    <source>
        <dbReference type="EMBL" id="KAF6743436.1"/>
    </source>
</evidence>
<dbReference type="GO" id="GO:0004672">
    <property type="term" value="F:protein kinase activity"/>
    <property type="evidence" value="ECO:0007669"/>
    <property type="project" value="InterPro"/>
</dbReference>
<dbReference type="OrthoDB" id="5569250at2759"/>
<dbReference type="SUPFAM" id="SSF56112">
    <property type="entry name" value="Protein kinase-like (PK-like)"/>
    <property type="match status" value="1"/>
</dbReference>
<dbReference type="InterPro" id="IPR040976">
    <property type="entry name" value="Pkinase_fungal"/>
</dbReference>
<dbReference type="PANTHER" id="PTHR38248:SF2">
    <property type="entry name" value="FUNK1 11"/>
    <property type="match status" value="1"/>
</dbReference>
<dbReference type="AlphaFoldDB" id="A0A8H6LW67"/>
<reference evidence="3 4" key="1">
    <citation type="submission" date="2020-07" db="EMBL/GenBank/DDBJ databases">
        <title>Comparative genomics of pyrophilous fungi reveals a link between fire events and developmental genes.</title>
        <authorList>
            <consortium name="DOE Joint Genome Institute"/>
            <person name="Steindorff A.S."/>
            <person name="Carver A."/>
            <person name="Calhoun S."/>
            <person name="Stillman K."/>
            <person name="Liu H."/>
            <person name="Lipzen A."/>
            <person name="Pangilinan J."/>
            <person name="Labutti K."/>
            <person name="Bruns T.D."/>
            <person name="Grigoriev I.V."/>
        </authorList>
    </citation>
    <scope>NUCLEOTIDE SEQUENCE [LARGE SCALE GENOMIC DNA]</scope>
    <source>
        <strain evidence="3 4">CBS 144469</strain>
    </source>
</reference>
<protein>
    <recommendedName>
        <fullName evidence="2">Protein kinase domain-containing protein</fullName>
    </recommendedName>
</protein>
<dbReference type="InterPro" id="IPR000719">
    <property type="entry name" value="Prot_kinase_dom"/>
</dbReference>
<dbReference type="Gene3D" id="1.10.510.10">
    <property type="entry name" value="Transferase(Phosphotransferase) domain 1"/>
    <property type="match status" value="1"/>
</dbReference>